<name>A0A420WUR8_9GAMM</name>
<dbReference type="InterPro" id="IPR011013">
    <property type="entry name" value="Gal_mutarotase_sf_dom"/>
</dbReference>
<comment type="similarity">
    <text evidence="3">Belongs to the OpgD/OpgG family.</text>
</comment>
<feature type="domain" description="Glucan biosynthesis periplasmic MdoG C-terminal" evidence="8">
    <location>
        <begin position="44"/>
        <end position="528"/>
    </location>
</feature>
<evidence type="ECO:0000313" key="10">
    <source>
        <dbReference type="Proteomes" id="UP000281975"/>
    </source>
</evidence>
<dbReference type="PANTHER" id="PTHR30504">
    <property type="entry name" value="GLUCANS BIOSYNTHESIS PROTEIN"/>
    <property type="match status" value="1"/>
</dbReference>
<evidence type="ECO:0000256" key="3">
    <source>
        <dbReference type="ARBA" id="ARBA00009284"/>
    </source>
</evidence>
<comment type="pathway">
    <text evidence="2">Glycan metabolism; osmoregulated periplasmic glucan (OPG) biosynthesis.</text>
</comment>
<evidence type="ECO:0000256" key="6">
    <source>
        <dbReference type="ARBA" id="ARBA00022764"/>
    </source>
</evidence>
<dbReference type="InterPro" id="IPR014756">
    <property type="entry name" value="Ig_E-set"/>
</dbReference>
<dbReference type="PANTHER" id="PTHR30504:SF4">
    <property type="entry name" value="GLUCANS BIOSYNTHESIS PROTEIN G"/>
    <property type="match status" value="1"/>
</dbReference>
<dbReference type="UniPathway" id="UPA00637"/>
<reference evidence="9 10" key="1">
    <citation type="submission" date="2018-10" db="EMBL/GenBank/DDBJ databases">
        <title>Genomic Encyclopedia of Type Strains, Phase IV (KMG-IV): sequencing the most valuable type-strain genomes for metagenomic binning, comparative biology and taxonomic classification.</title>
        <authorList>
            <person name="Goeker M."/>
        </authorList>
    </citation>
    <scope>NUCLEOTIDE SEQUENCE [LARGE SCALE GENOMIC DNA]</scope>
    <source>
        <strain evidence="9 10">DSM 23229</strain>
    </source>
</reference>
<dbReference type="Proteomes" id="UP000281975">
    <property type="component" value="Unassembled WGS sequence"/>
</dbReference>
<evidence type="ECO:0000256" key="5">
    <source>
        <dbReference type="ARBA" id="ARBA00022729"/>
    </source>
</evidence>
<dbReference type="EMBL" id="RBIN01000007">
    <property type="protein sequence ID" value="RKQ97195.1"/>
    <property type="molecule type" value="Genomic_DNA"/>
</dbReference>
<keyword evidence="7" id="KW-1133">Transmembrane helix</keyword>
<feature type="transmembrane region" description="Helical" evidence="7">
    <location>
        <begin position="25"/>
        <end position="46"/>
    </location>
</feature>
<evidence type="ECO:0000259" key="8">
    <source>
        <dbReference type="Pfam" id="PF04349"/>
    </source>
</evidence>
<dbReference type="GO" id="GO:0051274">
    <property type="term" value="P:beta-glucan biosynthetic process"/>
    <property type="evidence" value="ECO:0007669"/>
    <property type="project" value="TreeGrafter"/>
</dbReference>
<evidence type="ECO:0000256" key="2">
    <source>
        <dbReference type="ARBA" id="ARBA00005001"/>
    </source>
</evidence>
<dbReference type="SUPFAM" id="SSF74650">
    <property type="entry name" value="Galactose mutarotase-like"/>
    <property type="match status" value="1"/>
</dbReference>
<gene>
    <name evidence="9" type="ORF">C7446_2617</name>
</gene>
<evidence type="ECO:0000256" key="1">
    <source>
        <dbReference type="ARBA" id="ARBA00004418"/>
    </source>
</evidence>
<keyword evidence="10" id="KW-1185">Reference proteome</keyword>
<accession>A0A420WUR8</accession>
<evidence type="ECO:0000313" key="9">
    <source>
        <dbReference type="EMBL" id="RKQ97195.1"/>
    </source>
</evidence>
<dbReference type="InterPro" id="IPR013783">
    <property type="entry name" value="Ig-like_fold"/>
</dbReference>
<dbReference type="PIRSF" id="PIRSF006281">
    <property type="entry name" value="MdoG"/>
    <property type="match status" value="1"/>
</dbReference>
<dbReference type="FunFam" id="2.70.98.10:FF:000001">
    <property type="entry name" value="Glucans biosynthesis protein G"/>
    <property type="match status" value="1"/>
</dbReference>
<comment type="subcellular location">
    <subcellularLocation>
        <location evidence="1">Periplasm</location>
    </subcellularLocation>
</comment>
<keyword evidence="6" id="KW-0574">Periplasm</keyword>
<dbReference type="GO" id="GO:0030288">
    <property type="term" value="C:outer membrane-bounded periplasmic space"/>
    <property type="evidence" value="ECO:0007669"/>
    <property type="project" value="TreeGrafter"/>
</dbReference>
<dbReference type="InterPro" id="IPR007444">
    <property type="entry name" value="Glucan_biosyn_MdoG_C"/>
</dbReference>
<dbReference type="AlphaFoldDB" id="A0A420WUR8"/>
<comment type="caution">
    <text evidence="9">The sequence shown here is derived from an EMBL/GenBank/DDBJ whole genome shotgun (WGS) entry which is preliminary data.</text>
</comment>
<evidence type="ECO:0000256" key="7">
    <source>
        <dbReference type="SAM" id="Phobius"/>
    </source>
</evidence>
<keyword evidence="5" id="KW-0732">Signal</keyword>
<keyword evidence="7" id="KW-0472">Membrane</keyword>
<protein>
    <recommendedName>
        <fullName evidence="4">Glucans biosynthesis protein G</fullName>
    </recommendedName>
</protein>
<organism evidence="9 10">
    <name type="scientific">Kushneria sinocarnis</name>
    <dbReference type="NCBI Taxonomy" id="595502"/>
    <lineage>
        <taxon>Bacteria</taxon>
        <taxon>Pseudomonadati</taxon>
        <taxon>Pseudomonadota</taxon>
        <taxon>Gammaproteobacteria</taxon>
        <taxon>Oceanospirillales</taxon>
        <taxon>Halomonadaceae</taxon>
        <taxon>Kushneria</taxon>
    </lineage>
</organism>
<dbReference type="GO" id="GO:0030246">
    <property type="term" value="F:carbohydrate binding"/>
    <property type="evidence" value="ECO:0007669"/>
    <property type="project" value="InterPro"/>
</dbReference>
<dbReference type="Gene3D" id="2.60.40.10">
    <property type="entry name" value="Immunoglobulins"/>
    <property type="match status" value="1"/>
</dbReference>
<dbReference type="GO" id="GO:0003824">
    <property type="term" value="F:catalytic activity"/>
    <property type="evidence" value="ECO:0007669"/>
    <property type="project" value="InterPro"/>
</dbReference>
<dbReference type="Pfam" id="PF04349">
    <property type="entry name" value="MdoG"/>
    <property type="match status" value="1"/>
</dbReference>
<dbReference type="Gene3D" id="2.70.98.10">
    <property type="match status" value="1"/>
</dbReference>
<dbReference type="SUPFAM" id="SSF81296">
    <property type="entry name" value="E set domains"/>
    <property type="match status" value="1"/>
</dbReference>
<dbReference type="InterPro" id="IPR014438">
    <property type="entry name" value="Glucan_biosyn_MdoG/MdoD"/>
</dbReference>
<evidence type="ECO:0000256" key="4">
    <source>
        <dbReference type="ARBA" id="ARBA00015376"/>
    </source>
</evidence>
<keyword evidence="7" id="KW-0812">Transmembrane</keyword>
<proteinExistence type="inferred from homology"/>
<sequence>MRNLPVTVTSTPTLVRRDGSPFRRYAALAFGFMTLISAQSVFAFGFDDVADQARSLADQGYNAPQSNLPDSLSNLEYQKYSQIQFKPQYSLWRGDNLPFDLSFFHEGMHYNLPVTVNQVVGDDVSKLQYEPQQFDFSDSGIDPSSLPDDLGYAGFRVNYALQSENKQEVMAFLGASYFRVVGANQRYGVSARGLAIDTALSSGEEFPRFKNFWVVKPDKGDKYLTIYALLDSPSATGAYRFVLRPGQDSIVDVKSKLFLRRQVTKLGIAPLTSMYLFGPSQPSDDLNFRPAIHDSNGLLVNAAQGDWLWHTLMNPKKLMVSTYPADNPRGFGLMQRNHEFGAYQDLQDRYDLRLSAWIEPQGSWGKGQVELVEIPTPNETNDNIVSYWRPTGDLPTDQGLEFDYRINWTKNEARYHTSDLGWVAQARRSQGEVRQGNLVRKTDDSTMFVLDFVGPEMKSLDSDDGVKADISLGDNGNLVRSSVEPNPAMGGYRLRLSVKAKDGAKPVDIKALLRNGQDQPLTETWSYTLPANG</sequence>
<dbReference type="InterPro" id="IPR014718">
    <property type="entry name" value="GH-type_carb-bd"/>
</dbReference>